<accession>X6NR85</accession>
<sequence>MINGPSGTPNNTTPISLPSNPSMMSMDRGTIEESDSSSNSNSNNNETMNKNDDNRSDSESSKSKPKTNLSFKKLPKPETPSFKSDTSNKFRRDSLLSFRTSISRRSSGILDGDVKSFNILPEMVKNGGSSFVWSDIPAEKARKWICDGDTLKRMKATIKIHHPPFKVGQHYVLFHLKDLSPKNKAKSFVCRVIRYADDEMGLDDGNYKKKNK</sequence>
<proteinExistence type="predicted"/>
<dbReference type="Proteomes" id="UP000023152">
    <property type="component" value="Unassembled WGS sequence"/>
</dbReference>
<dbReference type="EMBL" id="ASPP01006690">
    <property type="protein sequence ID" value="ETO28408.1"/>
    <property type="molecule type" value="Genomic_DNA"/>
</dbReference>
<gene>
    <name evidence="2" type="ORF">RFI_08728</name>
</gene>
<dbReference type="AlphaFoldDB" id="X6NR85"/>
<feature type="compositionally biased region" description="Polar residues" evidence="1">
    <location>
        <begin position="1"/>
        <end position="23"/>
    </location>
</feature>
<evidence type="ECO:0000313" key="2">
    <source>
        <dbReference type="EMBL" id="ETO28408.1"/>
    </source>
</evidence>
<name>X6NR85_RETFI</name>
<feature type="region of interest" description="Disordered" evidence="1">
    <location>
        <begin position="1"/>
        <end position="87"/>
    </location>
</feature>
<comment type="caution">
    <text evidence="2">The sequence shown here is derived from an EMBL/GenBank/DDBJ whole genome shotgun (WGS) entry which is preliminary data.</text>
</comment>
<evidence type="ECO:0000256" key="1">
    <source>
        <dbReference type="SAM" id="MobiDB-lite"/>
    </source>
</evidence>
<evidence type="ECO:0000313" key="3">
    <source>
        <dbReference type="Proteomes" id="UP000023152"/>
    </source>
</evidence>
<feature type="compositionally biased region" description="Low complexity" evidence="1">
    <location>
        <begin position="36"/>
        <end position="48"/>
    </location>
</feature>
<feature type="compositionally biased region" description="Basic and acidic residues" evidence="1">
    <location>
        <begin position="49"/>
        <end position="62"/>
    </location>
</feature>
<keyword evidence="3" id="KW-1185">Reference proteome</keyword>
<organism evidence="2 3">
    <name type="scientific">Reticulomyxa filosa</name>
    <dbReference type="NCBI Taxonomy" id="46433"/>
    <lineage>
        <taxon>Eukaryota</taxon>
        <taxon>Sar</taxon>
        <taxon>Rhizaria</taxon>
        <taxon>Retaria</taxon>
        <taxon>Foraminifera</taxon>
        <taxon>Monothalamids</taxon>
        <taxon>Reticulomyxidae</taxon>
        <taxon>Reticulomyxa</taxon>
    </lineage>
</organism>
<protein>
    <submittedName>
        <fullName evidence="2">Uncharacterized protein</fullName>
    </submittedName>
</protein>
<reference evidence="2 3" key="1">
    <citation type="journal article" date="2013" name="Curr. Biol.">
        <title>The Genome of the Foraminiferan Reticulomyxa filosa.</title>
        <authorList>
            <person name="Glockner G."/>
            <person name="Hulsmann N."/>
            <person name="Schleicher M."/>
            <person name="Noegel A.A."/>
            <person name="Eichinger L."/>
            <person name="Gallinger C."/>
            <person name="Pawlowski J."/>
            <person name="Sierra R."/>
            <person name="Euteneuer U."/>
            <person name="Pillet L."/>
            <person name="Moustafa A."/>
            <person name="Platzer M."/>
            <person name="Groth M."/>
            <person name="Szafranski K."/>
            <person name="Schliwa M."/>
        </authorList>
    </citation>
    <scope>NUCLEOTIDE SEQUENCE [LARGE SCALE GENOMIC DNA]</scope>
</reference>